<keyword evidence="3" id="KW-1185">Reference proteome</keyword>
<organism evidence="2 3">
    <name type="scientific">Orrella marina</name>
    <dbReference type="NCBI Taxonomy" id="2163011"/>
    <lineage>
        <taxon>Bacteria</taxon>
        <taxon>Pseudomonadati</taxon>
        <taxon>Pseudomonadota</taxon>
        <taxon>Betaproteobacteria</taxon>
        <taxon>Burkholderiales</taxon>
        <taxon>Alcaligenaceae</taxon>
        <taxon>Orrella</taxon>
    </lineage>
</organism>
<evidence type="ECO:0000313" key="2">
    <source>
        <dbReference type="EMBL" id="AWB32648.1"/>
    </source>
</evidence>
<feature type="compositionally biased region" description="Basic and acidic residues" evidence="1">
    <location>
        <begin position="1"/>
        <end position="19"/>
    </location>
</feature>
<dbReference type="SUPFAM" id="SSF53850">
    <property type="entry name" value="Periplasmic binding protein-like II"/>
    <property type="match status" value="1"/>
</dbReference>
<sequence length="291" mass="31520">MGRRRLERDRHGDWRDHQDGIPGSAFTYEPGREAGNLLLTSTGKVQLGIAHAQMALRAQKGLDPFPKPLGDIRAIAMIDPQAAVQILATRRSGITSLEQIKANKMPVRVSLNQKGTLMAITGEAVLQAYGISVQDIETWGGRVTYGSYSTGLEQVKNGQTDLIINMLAFPSSHINNAARDTEFRMLGLDQATIVKLNEELGTQSITIPANTYDFEPDAIETIRGSVIVIASTEMSDQEAGDIVRAMLANFDFLQTAHATLSRLTPRALTETAPIALHPGAKAAYEAAGLLK</sequence>
<gene>
    <name evidence="2" type="ORF">DBV39_01785</name>
</gene>
<dbReference type="AlphaFoldDB" id="A0A2R4XFR7"/>
<reference evidence="2 3" key="1">
    <citation type="submission" date="2018-04" db="EMBL/GenBank/DDBJ databases">
        <title>Bordetella sp. HZ20 isolated from seawater.</title>
        <authorList>
            <person name="Sun C."/>
        </authorList>
    </citation>
    <scope>NUCLEOTIDE SEQUENCE [LARGE SCALE GENOMIC DNA]</scope>
    <source>
        <strain evidence="2 3">HZ20</strain>
    </source>
</reference>
<dbReference type="EMBL" id="CP028901">
    <property type="protein sequence ID" value="AWB32648.1"/>
    <property type="molecule type" value="Genomic_DNA"/>
</dbReference>
<dbReference type="InterPro" id="IPR011852">
    <property type="entry name" value="TRAP_TAXI"/>
</dbReference>
<protein>
    <recommendedName>
        <fullName evidence="4">TAXI family TRAP transporter solute-binding subunit</fullName>
    </recommendedName>
</protein>
<feature type="region of interest" description="Disordered" evidence="1">
    <location>
        <begin position="1"/>
        <end position="25"/>
    </location>
</feature>
<dbReference type="NCBIfam" id="TIGR02122">
    <property type="entry name" value="TRAP_TAXI"/>
    <property type="match status" value="1"/>
</dbReference>
<dbReference type="PANTHER" id="PTHR42941">
    <property type="entry name" value="SLL1037 PROTEIN"/>
    <property type="match status" value="1"/>
</dbReference>
<name>A0A2R4XFR7_9BURK</name>
<evidence type="ECO:0000313" key="3">
    <source>
        <dbReference type="Proteomes" id="UP000244571"/>
    </source>
</evidence>
<dbReference type="Gene3D" id="3.40.190.10">
    <property type="entry name" value="Periplasmic binding protein-like II"/>
    <property type="match status" value="2"/>
</dbReference>
<dbReference type="Proteomes" id="UP000244571">
    <property type="component" value="Chromosome"/>
</dbReference>
<evidence type="ECO:0000256" key="1">
    <source>
        <dbReference type="SAM" id="MobiDB-lite"/>
    </source>
</evidence>
<dbReference type="PANTHER" id="PTHR42941:SF1">
    <property type="entry name" value="SLL1037 PROTEIN"/>
    <property type="match status" value="1"/>
</dbReference>
<dbReference type="Pfam" id="PF16868">
    <property type="entry name" value="NMT1_3"/>
    <property type="match status" value="1"/>
</dbReference>
<evidence type="ECO:0008006" key="4">
    <source>
        <dbReference type="Google" id="ProtNLM"/>
    </source>
</evidence>
<proteinExistence type="predicted"/>
<accession>A0A2R4XFR7</accession>
<dbReference type="KEGG" id="boz:DBV39_01785"/>